<evidence type="ECO:0000313" key="4">
    <source>
        <dbReference type="Proteomes" id="UP000272528"/>
    </source>
</evidence>
<dbReference type="OrthoDB" id="118413at2"/>
<organism evidence="3 4">
    <name type="scientific">Paenibacillus albus</name>
    <dbReference type="NCBI Taxonomy" id="2495582"/>
    <lineage>
        <taxon>Bacteria</taxon>
        <taxon>Bacillati</taxon>
        <taxon>Bacillota</taxon>
        <taxon>Bacilli</taxon>
        <taxon>Bacillales</taxon>
        <taxon>Paenibacillaceae</taxon>
        <taxon>Paenibacillus</taxon>
    </lineage>
</organism>
<feature type="domain" description="Activator of Hsp90 ATPase homologue 1/2-like C-terminal" evidence="2">
    <location>
        <begin position="27"/>
        <end position="153"/>
    </location>
</feature>
<protein>
    <submittedName>
        <fullName evidence="3">Polyketide cyclase</fullName>
    </submittedName>
</protein>
<name>A0A3Q8X9P9_9BACL</name>
<keyword evidence="4" id="KW-1185">Reference proteome</keyword>
<dbReference type="InterPro" id="IPR023393">
    <property type="entry name" value="START-like_dom_sf"/>
</dbReference>
<dbReference type="CDD" id="cd08894">
    <property type="entry name" value="SRPBCC_CalC_Aha1-like_1"/>
    <property type="match status" value="1"/>
</dbReference>
<dbReference type="Gene3D" id="3.30.530.20">
    <property type="match status" value="1"/>
</dbReference>
<dbReference type="EMBL" id="CP034437">
    <property type="protein sequence ID" value="AZN43591.1"/>
    <property type="molecule type" value="Genomic_DNA"/>
</dbReference>
<dbReference type="InterPro" id="IPR013538">
    <property type="entry name" value="ASHA1/2-like_C"/>
</dbReference>
<dbReference type="KEGG" id="palb:EJC50_08235"/>
<dbReference type="SUPFAM" id="SSF55961">
    <property type="entry name" value="Bet v1-like"/>
    <property type="match status" value="1"/>
</dbReference>
<reference evidence="4" key="1">
    <citation type="submission" date="2018-12" db="EMBL/GenBank/DDBJ databases">
        <title>Genome sequence of Peanibacillus sp.</title>
        <authorList>
            <person name="Subramani G."/>
            <person name="Srinivasan S."/>
            <person name="Kim M.K."/>
        </authorList>
    </citation>
    <scope>NUCLEOTIDE SEQUENCE [LARGE SCALE GENOMIC DNA]</scope>
    <source>
        <strain evidence="4">18JY67-1</strain>
    </source>
</reference>
<dbReference type="Proteomes" id="UP000272528">
    <property type="component" value="Chromosome"/>
</dbReference>
<accession>A0A3Q8X9P9</accession>
<sequence length="158" mass="18638">MKMTNELVRNAVTENDREIINWRVMHAPREVVFEAWRNPEQLASWWGPNGFTNTFQTFEFEQGGQWEFVMHGPDGTDYKNKSEFTVIEAPERVVFKHLNGPHFQMTAIFEEVDANNTKLTWRMLFDTAKEFEMVKSYAVEGNEQNFDRLQALLLEQRG</sequence>
<dbReference type="AlphaFoldDB" id="A0A3Q8X9P9"/>
<proteinExistence type="inferred from homology"/>
<evidence type="ECO:0000256" key="1">
    <source>
        <dbReference type="ARBA" id="ARBA00006817"/>
    </source>
</evidence>
<evidence type="ECO:0000259" key="2">
    <source>
        <dbReference type="Pfam" id="PF08327"/>
    </source>
</evidence>
<comment type="similarity">
    <text evidence="1">Belongs to the AHA1 family.</text>
</comment>
<evidence type="ECO:0000313" key="3">
    <source>
        <dbReference type="EMBL" id="AZN43591.1"/>
    </source>
</evidence>
<dbReference type="Pfam" id="PF08327">
    <property type="entry name" value="AHSA1"/>
    <property type="match status" value="1"/>
</dbReference>
<gene>
    <name evidence="3" type="ORF">EJC50_08235</name>
</gene>